<keyword evidence="15" id="KW-1185">Reference proteome</keyword>
<dbReference type="Proteomes" id="UP001555100">
    <property type="component" value="Unassembled WGS sequence"/>
</dbReference>
<keyword evidence="8 10" id="KW-0460">Magnesium</keyword>
<keyword evidence="7 10" id="KW-0067">ATP-binding</keyword>
<evidence type="ECO:0000313" key="15">
    <source>
        <dbReference type="Proteomes" id="UP001555100"/>
    </source>
</evidence>
<comment type="catalytic activity">
    <reaction evidence="9 10 11">
        <text>adenosine(37) in tRNA + dimethylallyl diphosphate = N(6)-dimethylallyladenosine(37) in tRNA + diphosphate</text>
        <dbReference type="Rhea" id="RHEA:26482"/>
        <dbReference type="Rhea" id="RHEA-COMP:10162"/>
        <dbReference type="Rhea" id="RHEA-COMP:10375"/>
        <dbReference type="ChEBI" id="CHEBI:33019"/>
        <dbReference type="ChEBI" id="CHEBI:57623"/>
        <dbReference type="ChEBI" id="CHEBI:74411"/>
        <dbReference type="ChEBI" id="CHEBI:74415"/>
        <dbReference type="EC" id="2.5.1.75"/>
    </reaction>
</comment>
<sequence length="303" mass="32802">MSIIAILGSTAAGKSALSLELAELLGGPERVEIVSADAMQLYRGMDIGTAKLSPAERRGITHHQLDVLDVTDVASVAAYQRHARADLNDIRGRGKIAMVVGGSGLYVSGLLDELNFPGTDATIRRELESIHEAEGLGPLIAELRERDPVTANTINLRNPRRVIRALEVVRLTGTSYTPVFPRHTSHYDDVVMIGVRRAREVLNQAIGRRAACMFADGLVEETRSLLEAGLREGETARKATGYAEAIAVIDGKMSEAEAIDSVALATRRLAKKQRTWFGRDPRITWIDADGPALVAAAYDVVRG</sequence>
<dbReference type="EMBL" id="JBAGNM010000002">
    <property type="protein sequence ID" value="MEW6954042.1"/>
    <property type="molecule type" value="Genomic_DNA"/>
</dbReference>
<dbReference type="Gene3D" id="1.10.20.140">
    <property type="match status" value="1"/>
</dbReference>
<feature type="binding site" evidence="10">
    <location>
        <begin position="10"/>
        <end position="15"/>
    </location>
    <ligand>
        <name>substrate</name>
    </ligand>
</feature>
<dbReference type="InterPro" id="IPR039657">
    <property type="entry name" value="Dimethylallyltransferase"/>
</dbReference>
<proteinExistence type="inferred from homology"/>
<evidence type="ECO:0000256" key="2">
    <source>
        <dbReference type="ARBA" id="ARBA00003213"/>
    </source>
</evidence>
<comment type="cofactor">
    <cofactor evidence="1 10">
        <name>Mg(2+)</name>
        <dbReference type="ChEBI" id="CHEBI:18420"/>
    </cofactor>
</comment>
<dbReference type="InterPro" id="IPR027417">
    <property type="entry name" value="P-loop_NTPase"/>
</dbReference>
<comment type="subunit">
    <text evidence="10">Monomer.</text>
</comment>
<evidence type="ECO:0000256" key="4">
    <source>
        <dbReference type="ARBA" id="ARBA00022679"/>
    </source>
</evidence>
<reference evidence="14 15" key="1">
    <citation type="submission" date="2024-01" db="EMBL/GenBank/DDBJ databases">
        <title>Genomic analysis and antimicrobial resistance profiles of Trueperella pyogenes isolated from domestic and wild animals.</title>
        <authorList>
            <person name="Magossi G."/>
            <person name="Gzyl K.E."/>
            <person name="Holman D.B."/>
            <person name="Amat S."/>
        </authorList>
    </citation>
    <scope>NUCLEOTIDE SEQUENCE [LARGE SCALE GENOMIC DNA]</scope>
    <source>
        <strain evidence="14 15">1494</strain>
    </source>
</reference>
<evidence type="ECO:0000256" key="3">
    <source>
        <dbReference type="ARBA" id="ARBA00005842"/>
    </source>
</evidence>
<feature type="site" description="Interaction with substrate tRNA" evidence="10">
    <location>
        <position position="103"/>
    </location>
</feature>
<name>A0ABV3NA06_9ACTO</name>
<keyword evidence="4 10" id="KW-0808">Transferase</keyword>
<dbReference type="SUPFAM" id="SSF52540">
    <property type="entry name" value="P-loop containing nucleoside triphosphate hydrolases"/>
    <property type="match status" value="1"/>
</dbReference>
<comment type="similarity">
    <text evidence="3 10 13">Belongs to the IPP transferase family.</text>
</comment>
<dbReference type="HAMAP" id="MF_00185">
    <property type="entry name" value="IPP_trans"/>
    <property type="match status" value="1"/>
</dbReference>
<evidence type="ECO:0000256" key="7">
    <source>
        <dbReference type="ARBA" id="ARBA00022840"/>
    </source>
</evidence>
<dbReference type="Pfam" id="PF01715">
    <property type="entry name" value="IPPT"/>
    <property type="match status" value="1"/>
</dbReference>
<dbReference type="PANTHER" id="PTHR11088:SF60">
    <property type="entry name" value="TRNA DIMETHYLALLYLTRANSFERASE"/>
    <property type="match status" value="1"/>
</dbReference>
<dbReference type="PANTHER" id="PTHR11088">
    <property type="entry name" value="TRNA DIMETHYLALLYLTRANSFERASE"/>
    <property type="match status" value="1"/>
</dbReference>
<gene>
    <name evidence="10 14" type="primary">miaA</name>
    <name evidence="14" type="ORF">V3M73_03255</name>
</gene>
<evidence type="ECO:0000256" key="12">
    <source>
        <dbReference type="RuleBase" id="RU003784"/>
    </source>
</evidence>
<keyword evidence="5 10" id="KW-0819">tRNA processing</keyword>
<dbReference type="InterPro" id="IPR018022">
    <property type="entry name" value="IPT"/>
</dbReference>
<evidence type="ECO:0000256" key="9">
    <source>
        <dbReference type="ARBA" id="ARBA00049563"/>
    </source>
</evidence>
<evidence type="ECO:0000256" key="8">
    <source>
        <dbReference type="ARBA" id="ARBA00022842"/>
    </source>
</evidence>
<dbReference type="RefSeq" id="WP_129288557.1">
    <property type="nucleotide sequence ID" value="NZ_CP033902.1"/>
</dbReference>
<protein>
    <recommendedName>
        <fullName evidence="10">tRNA dimethylallyltransferase</fullName>
        <ecNumber evidence="10">2.5.1.75</ecNumber>
    </recommendedName>
    <alternativeName>
        <fullName evidence="10">Dimethylallyl diphosphate:tRNA dimethylallyltransferase</fullName>
        <shortName evidence="10">DMAPP:tRNA dimethylallyltransferase</shortName>
        <shortName evidence="10">DMATase</shortName>
    </alternativeName>
    <alternativeName>
        <fullName evidence="10">Isopentenyl-diphosphate:tRNA isopentenyltransferase</fullName>
        <shortName evidence="10">IPP transferase</shortName>
        <shortName evidence="10">IPPT</shortName>
        <shortName evidence="10">IPTase</shortName>
    </alternativeName>
</protein>
<evidence type="ECO:0000256" key="5">
    <source>
        <dbReference type="ARBA" id="ARBA00022694"/>
    </source>
</evidence>
<evidence type="ECO:0000313" key="14">
    <source>
        <dbReference type="EMBL" id="MEW6954042.1"/>
    </source>
</evidence>
<feature type="binding site" evidence="10">
    <location>
        <begin position="8"/>
        <end position="15"/>
    </location>
    <ligand>
        <name>ATP</name>
        <dbReference type="ChEBI" id="CHEBI:30616"/>
    </ligand>
</feature>
<evidence type="ECO:0000256" key="1">
    <source>
        <dbReference type="ARBA" id="ARBA00001946"/>
    </source>
</evidence>
<evidence type="ECO:0000256" key="6">
    <source>
        <dbReference type="ARBA" id="ARBA00022741"/>
    </source>
</evidence>
<dbReference type="GO" id="GO:0052381">
    <property type="term" value="F:tRNA dimethylallyltransferase activity"/>
    <property type="evidence" value="ECO:0007669"/>
    <property type="project" value="UniProtKB-EC"/>
</dbReference>
<comment type="caution">
    <text evidence="14">The sequence shown here is derived from an EMBL/GenBank/DDBJ whole genome shotgun (WGS) entry which is preliminary data.</text>
</comment>
<organism evidence="14 15">
    <name type="scientific">Trueperella pyogenes</name>
    <dbReference type="NCBI Taxonomy" id="1661"/>
    <lineage>
        <taxon>Bacteria</taxon>
        <taxon>Bacillati</taxon>
        <taxon>Actinomycetota</taxon>
        <taxon>Actinomycetes</taxon>
        <taxon>Actinomycetales</taxon>
        <taxon>Actinomycetaceae</taxon>
        <taxon>Trueperella</taxon>
    </lineage>
</organism>
<evidence type="ECO:0000256" key="13">
    <source>
        <dbReference type="RuleBase" id="RU003785"/>
    </source>
</evidence>
<comment type="caution">
    <text evidence="10">Lacks conserved residue(s) required for the propagation of feature annotation.</text>
</comment>
<dbReference type="EC" id="2.5.1.75" evidence="10"/>
<evidence type="ECO:0000256" key="11">
    <source>
        <dbReference type="RuleBase" id="RU003783"/>
    </source>
</evidence>
<accession>A0ABV3NA06</accession>
<dbReference type="Gene3D" id="3.40.50.300">
    <property type="entry name" value="P-loop containing nucleotide triphosphate hydrolases"/>
    <property type="match status" value="1"/>
</dbReference>
<dbReference type="NCBIfam" id="TIGR00174">
    <property type="entry name" value="miaA"/>
    <property type="match status" value="1"/>
</dbReference>
<keyword evidence="6 10" id="KW-0547">Nucleotide-binding</keyword>
<comment type="function">
    <text evidence="2 10 12">Catalyzes the transfer of a dimethylallyl group onto the adenine at position 37 in tRNAs that read codons beginning with uridine, leading to the formation of N6-(dimethylallyl)adenosine (i(6)A).</text>
</comment>
<feature type="site" description="Interaction with substrate tRNA" evidence="10">
    <location>
        <position position="124"/>
    </location>
</feature>
<evidence type="ECO:0000256" key="10">
    <source>
        <dbReference type="HAMAP-Rule" id="MF_00185"/>
    </source>
</evidence>